<gene>
    <name evidence="1" type="ORF">XBKB1_3610008</name>
</gene>
<proteinExistence type="predicted"/>
<dbReference type="AlphaFoldDB" id="A0A077PVH8"/>
<dbReference type="Proteomes" id="UP000028493">
    <property type="component" value="Unassembled WGS sequence"/>
</dbReference>
<accession>A0A077PVH8</accession>
<reference evidence="1" key="1">
    <citation type="submission" date="2013-07" db="EMBL/GenBank/DDBJ databases">
        <title>Sub-species coevolution in mutualistic symbiosis.</title>
        <authorList>
            <person name="Murfin K."/>
            <person name="Klassen J."/>
            <person name="Lee M."/>
            <person name="Forst S."/>
            <person name="Stock P."/>
            <person name="Goodrich-Blair H."/>
        </authorList>
    </citation>
    <scope>NUCLEOTIDE SEQUENCE [LARGE SCALE GENOMIC DNA]</scope>
    <source>
        <strain evidence="1">Kraussei Becker Underwood</strain>
    </source>
</reference>
<protein>
    <submittedName>
        <fullName evidence="1">Uncharacterized protein</fullName>
    </submittedName>
</protein>
<dbReference type="HOGENOM" id="CLU_171690_0_0_6"/>
<evidence type="ECO:0000313" key="1">
    <source>
        <dbReference type="EMBL" id="CDH25083.1"/>
    </source>
</evidence>
<dbReference type="EMBL" id="CBSZ010000292">
    <property type="protein sequence ID" value="CDH25083.1"/>
    <property type="molecule type" value="Genomic_DNA"/>
</dbReference>
<sequence>MKKLTVTLLGLNENNTAGSVTFKVWQRDNLLIEDTLKGKVSERYSKVYDIDDSNEPVRIEHNRNDLPSLKITARIA</sequence>
<comment type="caution">
    <text evidence="1">The sequence shown here is derived from an EMBL/GenBank/DDBJ whole genome shotgun (WGS) entry which is preliminary data.</text>
</comment>
<name>A0A077PVH8_XENBV</name>
<organism evidence="1">
    <name type="scientific">Xenorhabdus bovienii str. kraussei Becker Underwood</name>
    <dbReference type="NCBI Taxonomy" id="1398204"/>
    <lineage>
        <taxon>Bacteria</taxon>
        <taxon>Pseudomonadati</taxon>
        <taxon>Pseudomonadota</taxon>
        <taxon>Gammaproteobacteria</taxon>
        <taxon>Enterobacterales</taxon>
        <taxon>Morganellaceae</taxon>
        <taxon>Xenorhabdus</taxon>
    </lineage>
</organism>